<gene>
    <name evidence="2" type="ORF">GCM10007043_22410</name>
</gene>
<dbReference type="EMBL" id="BMOF01000069">
    <property type="protein sequence ID" value="GGK07876.1"/>
    <property type="molecule type" value="Genomic_DNA"/>
</dbReference>
<dbReference type="AlphaFoldDB" id="A0A8J3FG57"/>
<reference evidence="2" key="2">
    <citation type="submission" date="2020-09" db="EMBL/GenBank/DDBJ databases">
        <authorList>
            <person name="Sun Q."/>
            <person name="Ohkuma M."/>
        </authorList>
    </citation>
    <scope>NUCLEOTIDE SEQUENCE</scope>
    <source>
        <strain evidence="2">JCM 14719</strain>
    </source>
</reference>
<keyword evidence="1" id="KW-1133">Transmembrane helix</keyword>
<keyword evidence="3" id="KW-1185">Reference proteome</keyword>
<evidence type="ECO:0000313" key="2">
    <source>
        <dbReference type="EMBL" id="GGK07876.1"/>
    </source>
</evidence>
<dbReference type="Pfam" id="PF09527">
    <property type="entry name" value="ATPase_gene1"/>
    <property type="match status" value="1"/>
</dbReference>
<protein>
    <recommendedName>
        <fullName evidence="4">AtpZ/AtpI family protein</fullName>
    </recommendedName>
</protein>
<evidence type="ECO:0000256" key="1">
    <source>
        <dbReference type="SAM" id="Phobius"/>
    </source>
</evidence>
<sequence length="69" mass="7194">MKGWRAMAVVTAMAGQLAASLFLGYGAGAWADRAWGTRPWLTVVGLLAGLAVGAYGIVRLLKPYLGGDE</sequence>
<comment type="caution">
    <text evidence="2">The sequence shown here is derived from an EMBL/GenBank/DDBJ whole genome shotgun (WGS) entry which is preliminary data.</text>
</comment>
<accession>A0A8J3FG57</accession>
<name>A0A8J3FG57_9BACI</name>
<reference evidence="2" key="1">
    <citation type="journal article" date="2014" name="Int. J. Syst. Evol. Microbiol.">
        <title>Complete genome sequence of Corynebacterium casei LMG S-19264T (=DSM 44701T), isolated from a smear-ripened cheese.</title>
        <authorList>
            <consortium name="US DOE Joint Genome Institute (JGI-PGF)"/>
            <person name="Walter F."/>
            <person name="Albersmeier A."/>
            <person name="Kalinowski J."/>
            <person name="Ruckert C."/>
        </authorList>
    </citation>
    <scope>NUCLEOTIDE SEQUENCE</scope>
    <source>
        <strain evidence="2">JCM 14719</strain>
    </source>
</reference>
<dbReference type="Proteomes" id="UP000637720">
    <property type="component" value="Unassembled WGS sequence"/>
</dbReference>
<keyword evidence="1" id="KW-0812">Transmembrane</keyword>
<feature type="transmembrane region" description="Helical" evidence="1">
    <location>
        <begin position="41"/>
        <end position="61"/>
    </location>
</feature>
<proteinExistence type="predicted"/>
<dbReference type="InterPro" id="IPR032820">
    <property type="entry name" value="ATPase_put"/>
</dbReference>
<organism evidence="2 3">
    <name type="scientific">Calditerricola satsumensis</name>
    <dbReference type="NCBI Taxonomy" id="373054"/>
    <lineage>
        <taxon>Bacteria</taxon>
        <taxon>Bacillati</taxon>
        <taxon>Bacillota</taxon>
        <taxon>Bacilli</taxon>
        <taxon>Bacillales</taxon>
        <taxon>Bacillaceae</taxon>
        <taxon>Calditerricola</taxon>
    </lineage>
</organism>
<evidence type="ECO:0000313" key="3">
    <source>
        <dbReference type="Proteomes" id="UP000637720"/>
    </source>
</evidence>
<evidence type="ECO:0008006" key="4">
    <source>
        <dbReference type="Google" id="ProtNLM"/>
    </source>
</evidence>
<dbReference type="RefSeq" id="WP_229725858.1">
    <property type="nucleotide sequence ID" value="NZ_BMOF01000069.1"/>
</dbReference>
<keyword evidence="1" id="KW-0472">Membrane</keyword>